<protein>
    <submittedName>
        <fullName evidence="3">Uncharacterized protein</fullName>
    </submittedName>
</protein>
<feature type="chain" id="PRO_5045436993" evidence="2">
    <location>
        <begin position="19"/>
        <end position="259"/>
    </location>
</feature>
<gene>
    <name evidence="3" type="ORF">GCM10010406_43000</name>
</gene>
<evidence type="ECO:0000313" key="4">
    <source>
        <dbReference type="Proteomes" id="UP001501358"/>
    </source>
</evidence>
<sequence>MACLLALVIALAVWAVMAGGGGDDTNAGGTDRPTPAPSITPGPGSSSPAVTERPGGGLPGGGGDGGSDGSGGDAEGSGDTGGSGGGGGEDGENADGTPGSGSGGGIGSGSGGKGAGSGSGGSQAAASLPGCDADDVRLRLRSVKNSYEPGEKPEFELTATNSGRDCRIDVGPTAAVVTITDVDDDRVWSSKDCPKSRAAVLLRVPADGSTVHTFEWDRRGSSPKCATPSGAKAAPGTYLVKVDVPGLGTKRVSFVLAAS</sequence>
<evidence type="ECO:0000256" key="2">
    <source>
        <dbReference type="SAM" id="SignalP"/>
    </source>
</evidence>
<evidence type="ECO:0000313" key="3">
    <source>
        <dbReference type="EMBL" id="GAA2501902.1"/>
    </source>
</evidence>
<evidence type="ECO:0000256" key="1">
    <source>
        <dbReference type="SAM" id="MobiDB-lite"/>
    </source>
</evidence>
<keyword evidence="4" id="KW-1185">Reference proteome</keyword>
<reference evidence="4" key="1">
    <citation type="journal article" date="2019" name="Int. J. Syst. Evol. Microbiol.">
        <title>The Global Catalogue of Microorganisms (GCM) 10K type strain sequencing project: providing services to taxonomists for standard genome sequencing and annotation.</title>
        <authorList>
            <consortium name="The Broad Institute Genomics Platform"/>
            <consortium name="The Broad Institute Genome Sequencing Center for Infectious Disease"/>
            <person name="Wu L."/>
            <person name="Ma J."/>
        </authorList>
    </citation>
    <scope>NUCLEOTIDE SEQUENCE [LARGE SCALE GENOMIC DNA]</scope>
    <source>
        <strain evidence="4">JCM 6307</strain>
    </source>
</reference>
<proteinExistence type="predicted"/>
<feature type="signal peptide" evidence="2">
    <location>
        <begin position="1"/>
        <end position="18"/>
    </location>
</feature>
<feature type="compositionally biased region" description="Gly residues" evidence="1">
    <location>
        <begin position="54"/>
        <end position="88"/>
    </location>
</feature>
<feature type="region of interest" description="Disordered" evidence="1">
    <location>
        <begin position="24"/>
        <end position="133"/>
    </location>
</feature>
<feature type="compositionally biased region" description="Low complexity" evidence="1">
    <location>
        <begin position="24"/>
        <end position="33"/>
    </location>
</feature>
<name>A0ABP5ZNP9_9ACTN</name>
<comment type="caution">
    <text evidence="3">The sequence shown here is derived from an EMBL/GenBank/DDBJ whole genome shotgun (WGS) entry which is preliminary data.</text>
</comment>
<dbReference type="Proteomes" id="UP001501358">
    <property type="component" value="Unassembled WGS sequence"/>
</dbReference>
<accession>A0ABP5ZNP9</accession>
<keyword evidence="2" id="KW-0732">Signal</keyword>
<dbReference type="EMBL" id="BAAATA010000030">
    <property type="protein sequence ID" value="GAA2501902.1"/>
    <property type="molecule type" value="Genomic_DNA"/>
</dbReference>
<feature type="compositionally biased region" description="Gly residues" evidence="1">
    <location>
        <begin position="98"/>
        <end position="121"/>
    </location>
</feature>
<organism evidence="3 4">
    <name type="scientific">Streptomyces thermolineatus</name>
    <dbReference type="NCBI Taxonomy" id="44033"/>
    <lineage>
        <taxon>Bacteria</taxon>
        <taxon>Bacillati</taxon>
        <taxon>Actinomycetota</taxon>
        <taxon>Actinomycetes</taxon>
        <taxon>Kitasatosporales</taxon>
        <taxon>Streptomycetaceae</taxon>
        <taxon>Streptomyces</taxon>
    </lineage>
</organism>